<keyword evidence="3" id="KW-1185">Reference proteome</keyword>
<feature type="domain" description="FAD dependent oxidoreductase" evidence="1">
    <location>
        <begin position="8"/>
        <end position="75"/>
    </location>
</feature>
<name>A0A5N5VX47_STRMB</name>
<dbReference type="Gene3D" id="3.30.9.10">
    <property type="entry name" value="D-Amino Acid Oxidase, subunit A, domain 2"/>
    <property type="match status" value="1"/>
</dbReference>
<gene>
    <name evidence="2" type="ORF">FRZ00_33970</name>
</gene>
<accession>A0A5N5VX47</accession>
<sequence>MIFPPTAARHSRGCHERFPPLGDVAARRAWGGWIAMTSSLPPVAGEAAKNVFYAVGRNGHGLAPSPCLGTLLADRLAADRTHEELTAVRRPRPRFVPSVLSTPTPHAAWTLDRVSDRVSDRVHRRRTLSPPKR</sequence>
<evidence type="ECO:0000313" key="3">
    <source>
        <dbReference type="Proteomes" id="UP000327000"/>
    </source>
</evidence>
<dbReference type="OrthoDB" id="9805852at2"/>
<evidence type="ECO:0000259" key="1">
    <source>
        <dbReference type="Pfam" id="PF01266"/>
    </source>
</evidence>
<dbReference type="EMBL" id="VOKX01000140">
    <property type="protein sequence ID" value="KAB7833128.1"/>
    <property type="molecule type" value="Genomic_DNA"/>
</dbReference>
<comment type="caution">
    <text evidence="2">The sequence shown here is derived from an EMBL/GenBank/DDBJ whole genome shotgun (WGS) entry which is preliminary data.</text>
</comment>
<dbReference type="InterPro" id="IPR036188">
    <property type="entry name" value="FAD/NAD-bd_sf"/>
</dbReference>
<evidence type="ECO:0000313" key="2">
    <source>
        <dbReference type="EMBL" id="KAB7833128.1"/>
    </source>
</evidence>
<protein>
    <submittedName>
        <fullName evidence="2">FAD-binding oxidoreductase</fullName>
    </submittedName>
</protein>
<dbReference type="AlphaFoldDB" id="A0A5N5VX47"/>
<reference evidence="2 3" key="1">
    <citation type="journal article" date="2019" name="Microb. Cell Fact.">
        <title>Exploring novel herbicidin analogues by transcriptional regulator overexpression and MS/MS molecular networking.</title>
        <authorList>
            <person name="Shi Y."/>
            <person name="Gu R."/>
            <person name="Li Y."/>
            <person name="Wang X."/>
            <person name="Ren W."/>
            <person name="Li X."/>
            <person name="Wang L."/>
            <person name="Xie Y."/>
            <person name="Hong B."/>
        </authorList>
    </citation>
    <scope>NUCLEOTIDE SEQUENCE [LARGE SCALE GENOMIC DNA]</scope>
    <source>
        <strain evidence="2 3">US-43</strain>
    </source>
</reference>
<dbReference type="Gene3D" id="3.50.50.60">
    <property type="entry name" value="FAD/NAD(P)-binding domain"/>
    <property type="match status" value="1"/>
</dbReference>
<dbReference type="InterPro" id="IPR006076">
    <property type="entry name" value="FAD-dep_OxRdtase"/>
</dbReference>
<dbReference type="Pfam" id="PF01266">
    <property type="entry name" value="DAO"/>
    <property type="match status" value="1"/>
</dbReference>
<dbReference type="Proteomes" id="UP000327000">
    <property type="component" value="Unassembled WGS sequence"/>
</dbReference>
<organism evidence="2 3">
    <name type="scientific">Streptomyces mobaraensis</name>
    <name type="common">Streptoverticillium mobaraense</name>
    <dbReference type="NCBI Taxonomy" id="35621"/>
    <lineage>
        <taxon>Bacteria</taxon>
        <taxon>Bacillati</taxon>
        <taxon>Actinomycetota</taxon>
        <taxon>Actinomycetes</taxon>
        <taxon>Kitasatosporales</taxon>
        <taxon>Streptomycetaceae</taxon>
        <taxon>Streptomyces</taxon>
    </lineage>
</organism>
<proteinExistence type="predicted"/>